<dbReference type="EMBL" id="CCYD01000810">
    <property type="protein sequence ID" value="CEG44081.1"/>
    <property type="molecule type" value="Genomic_DNA"/>
</dbReference>
<dbReference type="RefSeq" id="XP_024580450.1">
    <property type="nucleotide sequence ID" value="XM_024730144.1"/>
</dbReference>
<dbReference type="GeneID" id="36409404"/>
<protein>
    <submittedName>
        <fullName evidence="1">Uncharacterized protein</fullName>
    </submittedName>
</protein>
<reference evidence="2" key="1">
    <citation type="submission" date="2014-09" db="EMBL/GenBank/DDBJ databases">
        <authorList>
            <person name="Sharma Rahul"/>
            <person name="Thines Marco"/>
        </authorList>
    </citation>
    <scope>NUCLEOTIDE SEQUENCE [LARGE SCALE GENOMIC DNA]</scope>
</reference>
<dbReference type="Proteomes" id="UP000054928">
    <property type="component" value="Unassembled WGS sequence"/>
</dbReference>
<proteinExistence type="predicted"/>
<dbReference type="AlphaFoldDB" id="A0A0P1AR50"/>
<sequence length="228" mass="24519">MGANTASGVAQRHGQSILEVGARHHVDCEFVLSPIRHPNLLSLSGDRQDIAACREDVVKYLPPASSLHLSSSSPMTGPKAMGQSSSFVSAISEDSGDPKLSTYDIYELRHGDQQGVANLTTVLACRYNVFLHGSGQLRLGLLSATESSVVEQSTEVSIAFSSTLHLYKGRNNETVASSDANANAIAKMDHQMSKATESLWAELRHVEMNGHAAMSALWTEAARRQAEN</sequence>
<evidence type="ECO:0000313" key="2">
    <source>
        <dbReference type="Proteomes" id="UP000054928"/>
    </source>
</evidence>
<organism evidence="1 2">
    <name type="scientific">Plasmopara halstedii</name>
    <name type="common">Downy mildew of sunflower</name>
    <dbReference type="NCBI Taxonomy" id="4781"/>
    <lineage>
        <taxon>Eukaryota</taxon>
        <taxon>Sar</taxon>
        <taxon>Stramenopiles</taxon>
        <taxon>Oomycota</taxon>
        <taxon>Peronosporomycetes</taxon>
        <taxon>Peronosporales</taxon>
        <taxon>Peronosporaceae</taxon>
        <taxon>Plasmopara</taxon>
    </lineage>
</organism>
<evidence type="ECO:0000313" key="1">
    <source>
        <dbReference type="EMBL" id="CEG44081.1"/>
    </source>
</evidence>
<accession>A0A0P1AR50</accession>
<name>A0A0P1AR50_PLAHL</name>
<keyword evidence="2" id="KW-1185">Reference proteome</keyword>